<feature type="transmembrane region" description="Helical" evidence="1">
    <location>
        <begin position="27"/>
        <end position="45"/>
    </location>
</feature>
<protein>
    <recommendedName>
        <fullName evidence="4">DUF4190 domain-containing protein</fullName>
    </recommendedName>
</protein>
<keyword evidence="1" id="KW-1133">Transmembrane helix</keyword>
<evidence type="ECO:0000313" key="3">
    <source>
        <dbReference type="Proteomes" id="UP000317909"/>
    </source>
</evidence>
<name>A0A517TU95_9BACT</name>
<evidence type="ECO:0000313" key="2">
    <source>
        <dbReference type="EMBL" id="QDT71935.1"/>
    </source>
</evidence>
<dbReference type="EMBL" id="CP036339">
    <property type="protein sequence ID" value="QDT71935.1"/>
    <property type="molecule type" value="Genomic_DNA"/>
</dbReference>
<dbReference type="Gene3D" id="2.40.50.870">
    <property type="entry name" value="Protein of unknown function (DUF3299)"/>
    <property type="match status" value="1"/>
</dbReference>
<keyword evidence="1" id="KW-0472">Membrane</keyword>
<dbReference type="RefSeq" id="WP_145431547.1">
    <property type="nucleotide sequence ID" value="NZ_CP036339.1"/>
</dbReference>
<organism evidence="2 3">
    <name type="scientific">Lacipirellula limnantheis</name>
    <dbReference type="NCBI Taxonomy" id="2528024"/>
    <lineage>
        <taxon>Bacteria</taxon>
        <taxon>Pseudomonadati</taxon>
        <taxon>Planctomycetota</taxon>
        <taxon>Planctomycetia</taxon>
        <taxon>Pirellulales</taxon>
        <taxon>Lacipirellulaceae</taxon>
        <taxon>Lacipirellula</taxon>
    </lineage>
</organism>
<evidence type="ECO:0000256" key="1">
    <source>
        <dbReference type="SAM" id="Phobius"/>
    </source>
</evidence>
<feature type="transmembrane region" description="Helical" evidence="1">
    <location>
        <begin position="52"/>
        <end position="71"/>
    </location>
</feature>
<reference evidence="2 3" key="1">
    <citation type="submission" date="2019-02" db="EMBL/GenBank/DDBJ databases">
        <title>Deep-cultivation of Planctomycetes and their phenomic and genomic characterization uncovers novel biology.</title>
        <authorList>
            <person name="Wiegand S."/>
            <person name="Jogler M."/>
            <person name="Boedeker C."/>
            <person name="Pinto D."/>
            <person name="Vollmers J."/>
            <person name="Rivas-Marin E."/>
            <person name="Kohn T."/>
            <person name="Peeters S.H."/>
            <person name="Heuer A."/>
            <person name="Rast P."/>
            <person name="Oberbeckmann S."/>
            <person name="Bunk B."/>
            <person name="Jeske O."/>
            <person name="Meyerdierks A."/>
            <person name="Storesund J.E."/>
            <person name="Kallscheuer N."/>
            <person name="Luecker S."/>
            <person name="Lage O.M."/>
            <person name="Pohl T."/>
            <person name="Merkel B.J."/>
            <person name="Hornburger P."/>
            <person name="Mueller R.-W."/>
            <person name="Bruemmer F."/>
            <person name="Labrenz M."/>
            <person name="Spormann A.M."/>
            <person name="Op den Camp H."/>
            <person name="Overmann J."/>
            <person name="Amann R."/>
            <person name="Jetten M.S.M."/>
            <person name="Mascher T."/>
            <person name="Medema M.H."/>
            <person name="Devos D.P."/>
            <person name="Kaster A.-K."/>
            <person name="Ovreas L."/>
            <person name="Rohde M."/>
            <person name="Galperin M.Y."/>
            <person name="Jogler C."/>
        </authorList>
    </citation>
    <scope>NUCLEOTIDE SEQUENCE [LARGE SCALE GENOMIC DNA]</scope>
    <source>
        <strain evidence="2 3">I41</strain>
    </source>
</reference>
<sequence precursor="true">MSTAEAVSASRPAIRGEEFEYRPMNTGAIASLVFGLLSALIFFAGRDGFQNSLLLTPLPLIGIALGVRAMAAMRANPDQFTGGAMAKIGTGLSIFCLIFGLAYSGYVYATEVPAGYARTSFFDLQPDDIDLRGGHAIPPDIAALDGKKVFIKGYIRPDSTNNGYRQNISQFLLVRDSNNCCFGDLSTVKYFDQMLVQMKGNDRVDYSPGLLRMGGILRIFPQHAGDGAPGPAFVLEADYSK</sequence>
<dbReference type="Proteomes" id="UP000317909">
    <property type="component" value="Chromosome"/>
</dbReference>
<proteinExistence type="predicted"/>
<evidence type="ECO:0008006" key="4">
    <source>
        <dbReference type="Google" id="ProtNLM"/>
    </source>
</evidence>
<gene>
    <name evidence="2" type="ORF">I41_10970</name>
</gene>
<keyword evidence="1" id="KW-0812">Transmembrane</keyword>
<dbReference type="KEGG" id="llh:I41_10970"/>
<dbReference type="AlphaFoldDB" id="A0A517TU95"/>
<keyword evidence="3" id="KW-1185">Reference proteome</keyword>
<dbReference type="OrthoDB" id="279013at2"/>
<feature type="transmembrane region" description="Helical" evidence="1">
    <location>
        <begin position="91"/>
        <end position="109"/>
    </location>
</feature>
<accession>A0A517TU95</accession>